<dbReference type="STRING" id="8355.A0A1L8H5Q5"/>
<dbReference type="SUPFAM" id="SSF48726">
    <property type="entry name" value="Immunoglobulin"/>
    <property type="match status" value="2"/>
</dbReference>
<dbReference type="PaxDb" id="8355-A0A1L8H5Q5"/>
<dbReference type="Proteomes" id="UP000186698">
    <property type="component" value="Chromosome 2S"/>
</dbReference>
<protein>
    <submittedName>
        <fullName evidence="9">T-cell surface antigen CD2-like</fullName>
    </submittedName>
</protein>
<dbReference type="InterPro" id="IPR013783">
    <property type="entry name" value="Ig-like_fold"/>
</dbReference>
<dbReference type="GO" id="GO:0016020">
    <property type="term" value="C:membrane"/>
    <property type="evidence" value="ECO:0007669"/>
    <property type="project" value="UniProtKB-SubCell"/>
</dbReference>
<keyword evidence="4" id="KW-0325">Glycoprotein</keyword>
<dbReference type="OMA" id="NTMACTL"/>
<comment type="subcellular location">
    <subcellularLocation>
        <location evidence="1">Membrane</location>
    </subcellularLocation>
</comment>
<dbReference type="Gene3D" id="2.60.40.10">
    <property type="entry name" value="Immunoglobulins"/>
    <property type="match status" value="2"/>
</dbReference>
<dbReference type="InterPro" id="IPR036179">
    <property type="entry name" value="Ig-like_dom_sf"/>
</dbReference>
<organism evidence="8 9">
    <name type="scientific">Xenopus laevis</name>
    <name type="common">African clawed frog</name>
    <dbReference type="NCBI Taxonomy" id="8355"/>
    <lineage>
        <taxon>Eukaryota</taxon>
        <taxon>Metazoa</taxon>
        <taxon>Chordata</taxon>
        <taxon>Craniata</taxon>
        <taxon>Vertebrata</taxon>
        <taxon>Euteleostomi</taxon>
        <taxon>Amphibia</taxon>
        <taxon>Batrachia</taxon>
        <taxon>Anura</taxon>
        <taxon>Pipoidea</taxon>
        <taxon>Pipidae</taxon>
        <taxon>Xenopodinae</taxon>
        <taxon>Xenopus</taxon>
        <taxon>Xenopus</taxon>
    </lineage>
</organism>
<evidence type="ECO:0000256" key="2">
    <source>
        <dbReference type="ARBA" id="ARBA00022729"/>
    </source>
</evidence>
<dbReference type="OrthoDB" id="8439544at2759"/>
<dbReference type="PANTHER" id="PTHR12080">
    <property type="entry name" value="SIGNALING LYMPHOCYTIC ACTIVATION MOLECULE"/>
    <property type="match status" value="1"/>
</dbReference>
<accession>A0A1L8H5Q5</accession>
<feature type="region of interest" description="Disordered" evidence="5">
    <location>
        <begin position="263"/>
        <end position="365"/>
    </location>
</feature>
<dbReference type="KEGG" id="xla:121400383"/>
<name>A0A1L8H5Q5_XENLA</name>
<keyword evidence="6" id="KW-0812">Transmembrane</keyword>
<reference evidence="9" key="2">
    <citation type="submission" date="2025-08" db="UniProtKB">
        <authorList>
            <consortium name="RefSeq"/>
        </authorList>
    </citation>
    <scope>IDENTIFICATION</scope>
    <source>
        <strain evidence="9">J_2021</strain>
        <tissue evidence="9">Erythrocytes</tissue>
    </source>
</reference>
<keyword evidence="6" id="KW-1133">Transmembrane helix</keyword>
<feature type="transmembrane region" description="Helical" evidence="6">
    <location>
        <begin position="209"/>
        <end position="233"/>
    </location>
</feature>
<dbReference type="PANTHER" id="PTHR12080:SF130">
    <property type="entry name" value="FC RECEPTOR-LIKE PROTEIN 5 ISOFORM X1"/>
    <property type="match status" value="1"/>
</dbReference>
<dbReference type="PROSITE" id="PS50835">
    <property type="entry name" value="IG_LIKE"/>
    <property type="match status" value="1"/>
</dbReference>
<proteinExistence type="predicted"/>
<dbReference type="InterPro" id="IPR007110">
    <property type="entry name" value="Ig-like_dom"/>
</dbReference>
<keyword evidence="3 6" id="KW-0472">Membrane</keyword>
<feature type="compositionally biased region" description="Pro residues" evidence="5">
    <location>
        <begin position="337"/>
        <end position="352"/>
    </location>
</feature>
<sequence length="365" mass="40836">MVMLLHVCFGLWILLCTGWAADIGPMYVAQNGSVLLNIPGYPNAENDQVTWKNGDGYTMGRFRDSLSYHQVKGCECELFRNGSLFVKRLDVVGDQTYKVMVYNQGGKQISSHSITVTVIKRVAAPVLSYTCGGKHIRLHCEVSDEDAPDEMKIMWNNSLLAQSTKSKSVGKNISVEIDGNVTCTARNRVSENTHTNSINCHTDHQELEWFMIPAIAAGGVAFLIFIILLSYFVSRSRCKKTKIGEEEASICYKKDISIQERQLPSPFSQPDTQTLIQPPTQTDPEPQPKPPAPRGHSKSRPPKQSKRGAHSKRNVATAEKQAPQHQKQQNLSQSERPPVPNNHPNTRPPRPQPRTKSRPAHQHQQ</sequence>
<feature type="compositionally biased region" description="Polar residues" evidence="5">
    <location>
        <begin position="263"/>
        <end position="276"/>
    </location>
</feature>
<evidence type="ECO:0000256" key="6">
    <source>
        <dbReference type="SAM" id="Phobius"/>
    </source>
</evidence>
<evidence type="ECO:0000256" key="3">
    <source>
        <dbReference type="ARBA" id="ARBA00023136"/>
    </source>
</evidence>
<evidence type="ECO:0000313" key="8">
    <source>
        <dbReference type="Proteomes" id="UP000186698"/>
    </source>
</evidence>
<dbReference type="InterPro" id="IPR015631">
    <property type="entry name" value="CD2/SLAM_rcpt"/>
</dbReference>
<evidence type="ECO:0000256" key="7">
    <source>
        <dbReference type="SAM" id="SignalP"/>
    </source>
</evidence>
<dbReference type="GeneID" id="121400383"/>
<evidence type="ECO:0000256" key="4">
    <source>
        <dbReference type="ARBA" id="ARBA00023180"/>
    </source>
</evidence>
<feature type="compositionally biased region" description="Basic residues" evidence="5">
    <location>
        <begin position="353"/>
        <end position="365"/>
    </location>
</feature>
<dbReference type="AlphaFoldDB" id="A0A1L8H5Q5"/>
<feature type="compositionally biased region" description="Polar residues" evidence="5">
    <location>
        <begin position="323"/>
        <end position="335"/>
    </location>
</feature>
<evidence type="ECO:0000313" key="9">
    <source>
        <dbReference type="RefSeq" id="XP_041439230.1"/>
    </source>
</evidence>
<gene>
    <name evidence="9" type="primary">LOC121400383</name>
</gene>
<evidence type="ECO:0000256" key="5">
    <source>
        <dbReference type="SAM" id="MobiDB-lite"/>
    </source>
</evidence>
<feature type="signal peptide" evidence="7">
    <location>
        <begin position="1"/>
        <end position="20"/>
    </location>
</feature>
<keyword evidence="2 7" id="KW-0732">Signal</keyword>
<reference evidence="8" key="1">
    <citation type="submission" date="2024-06" db="UniProtKB">
        <authorList>
            <consortium name="RefSeq"/>
        </authorList>
    </citation>
    <scope>NUCLEOTIDE SEQUENCE [LARGE SCALE GENOMIC DNA]</scope>
    <source>
        <strain evidence="8">J_2021</strain>
    </source>
</reference>
<keyword evidence="8" id="KW-1185">Reference proteome</keyword>
<feature type="chain" id="PRO_5043501025" evidence="7">
    <location>
        <begin position="21"/>
        <end position="365"/>
    </location>
</feature>
<feature type="compositionally biased region" description="Basic residues" evidence="5">
    <location>
        <begin position="295"/>
        <end position="313"/>
    </location>
</feature>
<dbReference type="RefSeq" id="XP_041439230.1">
    <property type="nucleotide sequence ID" value="XM_041583296.1"/>
</dbReference>
<evidence type="ECO:0000256" key="1">
    <source>
        <dbReference type="ARBA" id="ARBA00004370"/>
    </source>
</evidence>